<accession>A0A8X6UXY3</accession>
<protein>
    <submittedName>
        <fullName evidence="1">Histone-lysine N-methyltransferase SETMAR</fullName>
    </submittedName>
</protein>
<keyword evidence="2" id="KW-1185">Reference proteome</keyword>
<dbReference type="PANTHER" id="PTHR46060">
    <property type="entry name" value="MARINER MOS1 TRANSPOSASE-LIKE PROTEIN"/>
    <property type="match status" value="1"/>
</dbReference>
<evidence type="ECO:0000313" key="2">
    <source>
        <dbReference type="Proteomes" id="UP000887159"/>
    </source>
</evidence>
<dbReference type="Proteomes" id="UP000887159">
    <property type="component" value="Unassembled WGS sequence"/>
</dbReference>
<dbReference type="InterPro" id="IPR036397">
    <property type="entry name" value="RNaseH_sf"/>
</dbReference>
<dbReference type="Gene3D" id="3.30.420.10">
    <property type="entry name" value="Ribonuclease H-like superfamily/Ribonuclease H"/>
    <property type="match status" value="1"/>
</dbReference>
<dbReference type="GO" id="GO:0003676">
    <property type="term" value="F:nucleic acid binding"/>
    <property type="evidence" value="ECO:0007669"/>
    <property type="project" value="InterPro"/>
</dbReference>
<gene>
    <name evidence="1" type="primary">X975_26259</name>
    <name evidence="1" type="ORF">TNCV_159861</name>
</gene>
<organism evidence="1 2">
    <name type="scientific">Trichonephila clavipes</name>
    <name type="common">Golden silk orbweaver</name>
    <name type="synonym">Nephila clavipes</name>
    <dbReference type="NCBI Taxonomy" id="2585209"/>
    <lineage>
        <taxon>Eukaryota</taxon>
        <taxon>Metazoa</taxon>
        <taxon>Ecdysozoa</taxon>
        <taxon>Arthropoda</taxon>
        <taxon>Chelicerata</taxon>
        <taxon>Arachnida</taxon>
        <taxon>Araneae</taxon>
        <taxon>Araneomorphae</taxon>
        <taxon>Entelegynae</taxon>
        <taxon>Araneoidea</taxon>
        <taxon>Nephilidae</taxon>
        <taxon>Trichonephila</taxon>
    </lineage>
</organism>
<proteinExistence type="predicted"/>
<dbReference type="EMBL" id="BMAU01021046">
    <property type="protein sequence ID" value="GFX88172.1"/>
    <property type="molecule type" value="Genomic_DNA"/>
</dbReference>
<dbReference type="InterPro" id="IPR052709">
    <property type="entry name" value="Transposase-MT_Hybrid"/>
</dbReference>
<sequence length="75" mass="8663">MRYCDNLRKLKGEIRKKQPRLLKSGVLLLDDNARPHSVTTTQNHIATLGWECLYPTSELAPSDFHLFPSWKKNLA</sequence>
<dbReference type="PANTHER" id="PTHR46060:SF1">
    <property type="entry name" value="MARINER MOS1 TRANSPOSASE-LIKE PROTEIN"/>
    <property type="match status" value="1"/>
</dbReference>
<dbReference type="AlphaFoldDB" id="A0A8X6UXY3"/>
<reference evidence="1" key="1">
    <citation type="submission" date="2020-08" db="EMBL/GenBank/DDBJ databases">
        <title>Multicomponent nature underlies the extraordinary mechanical properties of spider dragline silk.</title>
        <authorList>
            <person name="Kono N."/>
            <person name="Nakamura H."/>
            <person name="Mori M."/>
            <person name="Yoshida Y."/>
            <person name="Ohtoshi R."/>
            <person name="Malay A.D."/>
            <person name="Moran D.A.P."/>
            <person name="Tomita M."/>
            <person name="Numata K."/>
            <person name="Arakawa K."/>
        </authorList>
    </citation>
    <scope>NUCLEOTIDE SEQUENCE</scope>
</reference>
<name>A0A8X6UXY3_TRICX</name>
<evidence type="ECO:0000313" key="1">
    <source>
        <dbReference type="EMBL" id="GFX88172.1"/>
    </source>
</evidence>
<comment type="caution">
    <text evidence="1">The sequence shown here is derived from an EMBL/GenBank/DDBJ whole genome shotgun (WGS) entry which is preliminary data.</text>
</comment>